<reference evidence="13" key="1">
    <citation type="submission" date="2022-07" db="EMBL/GenBank/DDBJ databases">
        <authorList>
            <person name="Jung M.-Y."/>
            <person name="Lee M."/>
        </authorList>
    </citation>
    <scope>NUCLEOTIDE SEQUENCE</scope>
    <source>
        <strain evidence="13">S8</strain>
    </source>
</reference>
<evidence type="ECO:0000256" key="9">
    <source>
        <dbReference type="ARBA" id="ARBA00031306"/>
    </source>
</evidence>
<evidence type="ECO:0000256" key="2">
    <source>
        <dbReference type="ARBA" id="ARBA00011955"/>
    </source>
</evidence>
<dbReference type="EMBL" id="JANHNZ010000006">
    <property type="protein sequence ID" value="MCQ9210265.1"/>
    <property type="molecule type" value="Genomic_DNA"/>
</dbReference>
<dbReference type="PANTHER" id="PTHR30040:SF2">
    <property type="entry name" value="FAD:PROTEIN FMN TRANSFERASE"/>
    <property type="match status" value="1"/>
</dbReference>
<dbReference type="PANTHER" id="PTHR30040">
    <property type="entry name" value="THIAMINE BIOSYNTHESIS LIPOPROTEIN APBE"/>
    <property type="match status" value="1"/>
</dbReference>
<accession>A0ABT1WPA9</accession>
<evidence type="ECO:0000313" key="13">
    <source>
        <dbReference type="EMBL" id="MCQ9210265.1"/>
    </source>
</evidence>
<dbReference type="PIRSF" id="PIRSF006268">
    <property type="entry name" value="ApbE"/>
    <property type="match status" value="1"/>
</dbReference>
<keyword evidence="12" id="KW-0997">Cell inner membrane</keyword>
<keyword evidence="6 11" id="KW-0479">Metal-binding</keyword>
<dbReference type="Proteomes" id="UP001059480">
    <property type="component" value="Unassembled WGS sequence"/>
</dbReference>
<evidence type="ECO:0000256" key="5">
    <source>
        <dbReference type="ARBA" id="ARBA00022679"/>
    </source>
</evidence>
<dbReference type="SUPFAM" id="SSF143631">
    <property type="entry name" value="ApbE-like"/>
    <property type="match status" value="1"/>
</dbReference>
<sequence length="353" mass="38522">MKKTKLISMLVVTVLLGFLLTACGNRASSERKVILSPVKKTEFLLGTVISLQVYHEDTEEIIDQAFQMVKDLEARITVNQAGSEVDQVNDSSGIAPVKVSPEIFQLIQDGLLYSKESQGSFDITVGPLVNLWRIGFDDARKPSQEEIDQTLPLVDYSKVEVNEVDSTVYLPVKGMKLDLGGIAKGYIADKIWALFKENNISTAVIDLGGNIVVMGGSPARDGVAWNVGIQDPFQVRGTTIGAILEKDMSLVTSGIYERYLEVDGKTYHHILNPKTGYPYDNDIAGVSIIVNNSTRGDALSTTVFSLGLEAGLAYLNKESNVSGIIVTKENGVYLTDDIKDTFTLTNDAFTLKN</sequence>
<dbReference type="EC" id="2.7.1.180" evidence="2 11"/>
<comment type="subcellular location">
    <subcellularLocation>
        <location evidence="12">Cell inner membrane</location>
        <topology evidence="12">Lipid-anchor</topology>
        <orientation evidence="12">Periplasmic side</orientation>
    </subcellularLocation>
</comment>
<keyword evidence="4 11" id="KW-0285">Flavoprotein</keyword>
<evidence type="ECO:0000256" key="8">
    <source>
        <dbReference type="ARBA" id="ARBA00022842"/>
    </source>
</evidence>
<keyword evidence="14" id="KW-1185">Reference proteome</keyword>
<reference evidence="13" key="3">
    <citation type="journal article" date="2023" name="Microbiol. Resour. Announc.">
        <title>Draft Genome Sequence of Granulicatella sp. Strain S8, Isolated from a Marine Fish, Seriola quinqueradiata.</title>
        <authorList>
            <person name="Lee M."/>
            <person name="Farooq A."/>
            <person name="Jeong J.B."/>
            <person name="Jung M.Y."/>
        </authorList>
    </citation>
    <scope>NUCLEOTIDE SEQUENCE</scope>
    <source>
        <strain evidence="13">S8</strain>
    </source>
</reference>
<keyword evidence="12" id="KW-0449">Lipoprotein</keyword>
<comment type="function">
    <text evidence="12">Flavin transferase that catalyzes the transfer of the FMN moiety of FAD and its covalent binding to the hydroxyl group of a threonine residue in a target flavoprotein.</text>
</comment>
<keyword evidence="5 11" id="KW-0808">Transferase</keyword>
<evidence type="ECO:0000256" key="1">
    <source>
        <dbReference type="ARBA" id="ARBA00001946"/>
    </source>
</evidence>
<protein>
    <recommendedName>
        <fullName evidence="3 11">FAD:protein FMN transferase</fullName>
        <ecNumber evidence="2 11">2.7.1.180</ecNumber>
    </recommendedName>
    <alternativeName>
        <fullName evidence="9 11">Flavin transferase</fullName>
    </alternativeName>
</protein>
<evidence type="ECO:0000256" key="6">
    <source>
        <dbReference type="ARBA" id="ARBA00022723"/>
    </source>
</evidence>
<comment type="catalytic activity">
    <reaction evidence="10 11 12">
        <text>L-threonyl-[protein] + FAD = FMN-L-threonyl-[protein] + AMP + H(+)</text>
        <dbReference type="Rhea" id="RHEA:36847"/>
        <dbReference type="Rhea" id="RHEA-COMP:11060"/>
        <dbReference type="Rhea" id="RHEA-COMP:11061"/>
        <dbReference type="ChEBI" id="CHEBI:15378"/>
        <dbReference type="ChEBI" id="CHEBI:30013"/>
        <dbReference type="ChEBI" id="CHEBI:57692"/>
        <dbReference type="ChEBI" id="CHEBI:74257"/>
        <dbReference type="ChEBI" id="CHEBI:456215"/>
        <dbReference type="EC" id="2.7.1.180"/>
    </reaction>
</comment>
<comment type="similarity">
    <text evidence="11 12">Belongs to the ApbE family.</text>
</comment>
<evidence type="ECO:0000256" key="10">
    <source>
        <dbReference type="ARBA" id="ARBA00048540"/>
    </source>
</evidence>
<dbReference type="InterPro" id="IPR003374">
    <property type="entry name" value="ApbE-like_sf"/>
</dbReference>
<comment type="cofactor">
    <cofactor evidence="1 12">
        <name>Mg(2+)</name>
        <dbReference type="ChEBI" id="CHEBI:18420"/>
    </cofactor>
</comment>
<gene>
    <name evidence="13" type="ORF">NPA36_06850</name>
</gene>
<dbReference type="Pfam" id="PF02424">
    <property type="entry name" value="ApbE"/>
    <property type="match status" value="1"/>
</dbReference>
<organism evidence="13 14">
    <name type="scientific">Granulicatella seriolae</name>
    <dbReference type="NCBI Taxonomy" id="2967226"/>
    <lineage>
        <taxon>Bacteria</taxon>
        <taxon>Bacillati</taxon>
        <taxon>Bacillota</taxon>
        <taxon>Bacilli</taxon>
        <taxon>Lactobacillales</taxon>
        <taxon>Carnobacteriaceae</taxon>
        <taxon>Granulicatella</taxon>
    </lineage>
</organism>
<proteinExistence type="inferred from homology"/>
<keyword evidence="8 11" id="KW-0460">Magnesium</keyword>
<evidence type="ECO:0000256" key="4">
    <source>
        <dbReference type="ARBA" id="ARBA00022630"/>
    </source>
</evidence>
<evidence type="ECO:0000256" key="11">
    <source>
        <dbReference type="PIRNR" id="PIRNR006268"/>
    </source>
</evidence>
<keyword evidence="12" id="KW-0472">Membrane</keyword>
<name>A0ABT1WPA9_9LACT</name>
<evidence type="ECO:0000256" key="3">
    <source>
        <dbReference type="ARBA" id="ARBA00016337"/>
    </source>
</evidence>
<evidence type="ECO:0000256" key="7">
    <source>
        <dbReference type="ARBA" id="ARBA00022827"/>
    </source>
</evidence>
<dbReference type="PROSITE" id="PS51257">
    <property type="entry name" value="PROKAR_LIPOPROTEIN"/>
    <property type="match status" value="1"/>
</dbReference>
<reference evidence="13" key="2">
    <citation type="journal article" date="2023" name="Curr. Microbiol.">
        <title>Granulicatella seriolae sp. nov., a Novel Facultative Anaerobe Isolated from Yellowtail Marine Fish.</title>
        <authorList>
            <person name="Lee M."/>
            <person name="Choi Y.J."/>
            <person name="Farooq A."/>
            <person name="Jeong J.B."/>
            <person name="Jung M.Y."/>
        </authorList>
    </citation>
    <scope>NUCLEOTIDE SEQUENCE</scope>
    <source>
        <strain evidence="13">S8</strain>
    </source>
</reference>
<evidence type="ECO:0000313" key="14">
    <source>
        <dbReference type="Proteomes" id="UP001059480"/>
    </source>
</evidence>
<dbReference type="InterPro" id="IPR024932">
    <property type="entry name" value="ApbE"/>
</dbReference>
<dbReference type="GO" id="GO:0016740">
    <property type="term" value="F:transferase activity"/>
    <property type="evidence" value="ECO:0007669"/>
    <property type="project" value="UniProtKB-KW"/>
</dbReference>
<dbReference type="RefSeq" id="WP_256945378.1">
    <property type="nucleotide sequence ID" value="NZ_JANHNZ010000006.1"/>
</dbReference>
<keyword evidence="12" id="KW-1003">Cell membrane</keyword>
<evidence type="ECO:0000256" key="12">
    <source>
        <dbReference type="RuleBase" id="RU363002"/>
    </source>
</evidence>
<comment type="caution">
    <text evidence="13">The sequence shown here is derived from an EMBL/GenBank/DDBJ whole genome shotgun (WGS) entry which is preliminary data.</text>
</comment>
<keyword evidence="7 11" id="KW-0274">FAD</keyword>
<dbReference type="Gene3D" id="3.10.520.10">
    <property type="entry name" value="ApbE-like domains"/>
    <property type="match status" value="1"/>
</dbReference>